<name>A0A4V7I751_BIBTR</name>
<evidence type="ECO:0000313" key="1">
    <source>
        <dbReference type="EMBL" id="AHG80824.1"/>
    </source>
</evidence>
<gene>
    <name evidence="1" type="ORF">F542_1070</name>
</gene>
<dbReference type="AlphaFoldDB" id="A0A4V7I751"/>
<reference evidence="1 2" key="1">
    <citation type="journal article" date="2014" name="Genome Announc.">
        <title>Complete Closed Genome Sequences of Three Bibersteinia trehalosi Nasopharyngeal Isolates from Cattle with Shipping Fever.</title>
        <authorList>
            <person name="Harhay G.P."/>
            <person name="McVey D.S."/>
            <person name="Koren S."/>
            <person name="Phillippy A.M."/>
            <person name="Bono J."/>
            <person name="Harhay D.M."/>
            <person name="Clawson M.L."/>
            <person name="Heaton M.P."/>
            <person name="Chitko-McKown C.G."/>
            <person name="Korlach J."/>
            <person name="Smith T.P."/>
        </authorList>
    </citation>
    <scope>NUCLEOTIDE SEQUENCE [LARGE SCALE GENOMIC DNA]</scope>
    <source>
        <strain evidence="1 2">USDA-ARS-USMARC-188</strain>
    </source>
</reference>
<sequence length="44" mass="4998">MDQAVSYKRCKFKKILQILALIAQKQTAEFANFFANSAAYLVTL</sequence>
<organism evidence="1 2">
    <name type="scientific">Bibersteinia trehalosi USDA-ARS-USMARC-188</name>
    <dbReference type="NCBI Taxonomy" id="1263829"/>
    <lineage>
        <taxon>Bacteria</taxon>
        <taxon>Pseudomonadati</taxon>
        <taxon>Pseudomonadota</taxon>
        <taxon>Gammaproteobacteria</taxon>
        <taxon>Pasteurellales</taxon>
        <taxon>Pasteurellaceae</taxon>
        <taxon>Bibersteinia</taxon>
    </lineage>
</organism>
<protein>
    <submittedName>
        <fullName evidence="1">Uncharacterized protein</fullName>
    </submittedName>
</protein>
<evidence type="ECO:0000313" key="2">
    <source>
        <dbReference type="Proteomes" id="UP000019091"/>
    </source>
</evidence>
<accession>A0A4V7I751</accession>
<dbReference type="KEGG" id="btre:F542_1070"/>
<dbReference type="EMBL" id="CP006954">
    <property type="protein sequence ID" value="AHG80824.1"/>
    <property type="molecule type" value="Genomic_DNA"/>
</dbReference>
<proteinExistence type="predicted"/>
<dbReference type="Proteomes" id="UP000019091">
    <property type="component" value="Chromosome"/>
</dbReference>